<evidence type="ECO:0000256" key="3">
    <source>
        <dbReference type="ARBA" id="ARBA00022692"/>
    </source>
</evidence>
<comment type="similarity">
    <text evidence="2">Belongs to the amino acid-polyamine-organocation (APC) superfamily. Cationic amino acid transporter (CAT) (TC 2.A.3.3) family.</text>
</comment>
<comment type="caution">
    <text evidence="8">The sequence shown here is derived from an EMBL/GenBank/DDBJ whole genome shotgun (WGS) entry which is preliminary data.</text>
</comment>
<comment type="subcellular location">
    <subcellularLocation>
        <location evidence="1">Membrane</location>
        <topology evidence="1">Multi-pass membrane protein</topology>
    </subcellularLocation>
</comment>
<dbReference type="Proteomes" id="UP001472677">
    <property type="component" value="Unassembled WGS sequence"/>
</dbReference>
<evidence type="ECO:0000313" key="8">
    <source>
        <dbReference type="EMBL" id="KAK8516648.1"/>
    </source>
</evidence>
<dbReference type="Gene3D" id="1.20.1740.10">
    <property type="entry name" value="Amino acid/polyamine transporter I"/>
    <property type="match status" value="1"/>
</dbReference>
<dbReference type="InterPro" id="IPR002293">
    <property type="entry name" value="AA/rel_permease1"/>
</dbReference>
<evidence type="ECO:0000256" key="2">
    <source>
        <dbReference type="ARBA" id="ARBA00008572"/>
    </source>
</evidence>
<accession>A0ABR2CB64</accession>
<evidence type="ECO:0000256" key="1">
    <source>
        <dbReference type="ARBA" id="ARBA00004141"/>
    </source>
</evidence>
<proteinExistence type="inferred from homology"/>
<feature type="transmembrane region" description="Helical" evidence="6">
    <location>
        <begin position="190"/>
        <end position="209"/>
    </location>
</feature>
<evidence type="ECO:0000256" key="4">
    <source>
        <dbReference type="ARBA" id="ARBA00022989"/>
    </source>
</evidence>
<evidence type="ECO:0000259" key="7">
    <source>
        <dbReference type="Pfam" id="PF13906"/>
    </source>
</evidence>
<dbReference type="Pfam" id="PF13906">
    <property type="entry name" value="AA_permease_C"/>
    <property type="match status" value="1"/>
</dbReference>
<keyword evidence="3 6" id="KW-0812">Transmembrane</keyword>
<evidence type="ECO:0000313" key="9">
    <source>
        <dbReference type="Proteomes" id="UP001472677"/>
    </source>
</evidence>
<name>A0ABR2CB64_9ROSI</name>
<keyword evidence="9" id="KW-1185">Reference proteome</keyword>
<feature type="transmembrane region" description="Helical" evidence="6">
    <location>
        <begin position="12"/>
        <end position="40"/>
    </location>
</feature>
<dbReference type="PANTHER" id="PTHR43243">
    <property type="entry name" value="INNER MEMBRANE TRANSPORTER YGJI-RELATED"/>
    <property type="match status" value="1"/>
</dbReference>
<gene>
    <name evidence="8" type="ORF">V6N12_049370</name>
</gene>
<feature type="transmembrane region" description="Helical" evidence="6">
    <location>
        <begin position="60"/>
        <end position="89"/>
    </location>
</feature>
<protein>
    <recommendedName>
        <fullName evidence="7">Cationic amino acid transporter C-terminal domain-containing protein</fullName>
    </recommendedName>
</protein>
<feature type="transmembrane region" description="Helical" evidence="6">
    <location>
        <begin position="221"/>
        <end position="241"/>
    </location>
</feature>
<dbReference type="Pfam" id="PF13520">
    <property type="entry name" value="AA_permease_2"/>
    <property type="match status" value="1"/>
</dbReference>
<feature type="transmembrane region" description="Helical" evidence="6">
    <location>
        <begin position="134"/>
        <end position="154"/>
    </location>
</feature>
<sequence length="296" mass="32235">MAEETKNPARDIPIGLIGSMVITMAAYCLLAVVLCLMQLYPQIDKDAPFSVAFEAVGMSWAKYVVAAGALIGLTTVLLVGAIGQARYLMHIARTHMMPPWLAQVNPKTGTPINATIVMLTATVIIGFFTDLEILANLLSISTLFIFLLVTLALIIRRNNFILYSITVSIWLLATAGIAVFVPQARKPKAWGVPMVPWLPSLSIAINIFLLGSIDGASVKRFGIWTGVLLLYYFFFGLHASYDTAKASGENKTRQGQKKVVRHKKTSSAIDIDSEQVRSGQCSCNFSISCCSVEIDV</sequence>
<organism evidence="8 9">
    <name type="scientific">Hibiscus sabdariffa</name>
    <name type="common">roselle</name>
    <dbReference type="NCBI Taxonomy" id="183260"/>
    <lineage>
        <taxon>Eukaryota</taxon>
        <taxon>Viridiplantae</taxon>
        <taxon>Streptophyta</taxon>
        <taxon>Embryophyta</taxon>
        <taxon>Tracheophyta</taxon>
        <taxon>Spermatophyta</taxon>
        <taxon>Magnoliopsida</taxon>
        <taxon>eudicotyledons</taxon>
        <taxon>Gunneridae</taxon>
        <taxon>Pentapetalae</taxon>
        <taxon>rosids</taxon>
        <taxon>malvids</taxon>
        <taxon>Malvales</taxon>
        <taxon>Malvaceae</taxon>
        <taxon>Malvoideae</taxon>
        <taxon>Hibiscus</taxon>
    </lineage>
</organism>
<reference evidence="8 9" key="1">
    <citation type="journal article" date="2024" name="G3 (Bethesda)">
        <title>Genome assembly of Hibiscus sabdariffa L. provides insights into metabolisms of medicinal natural products.</title>
        <authorList>
            <person name="Kim T."/>
        </authorList>
    </citation>
    <scope>NUCLEOTIDE SEQUENCE [LARGE SCALE GENOMIC DNA]</scope>
    <source>
        <strain evidence="8">TK-2024</strain>
        <tissue evidence="8">Old leaves</tissue>
    </source>
</reference>
<feature type="transmembrane region" description="Helical" evidence="6">
    <location>
        <begin position="110"/>
        <end position="128"/>
    </location>
</feature>
<feature type="transmembrane region" description="Helical" evidence="6">
    <location>
        <begin position="161"/>
        <end position="184"/>
    </location>
</feature>
<keyword evidence="5 6" id="KW-0472">Membrane</keyword>
<evidence type="ECO:0000256" key="6">
    <source>
        <dbReference type="SAM" id="Phobius"/>
    </source>
</evidence>
<dbReference type="PANTHER" id="PTHR43243:SF1">
    <property type="entry name" value="CATIONIC AMINO ACID TRANSPORTER 1"/>
    <property type="match status" value="1"/>
</dbReference>
<dbReference type="InterPro" id="IPR029485">
    <property type="entry name" value="CAT_C"/>
</dbReference>
<evidence type="ECO:0000256" key="5">
    <source>
        <dbReference type="ARBA" id="ARBA00023136"/>
    </source>
</evidence>
<keyword evidence="4 6" id="KW-1133">Transmembrane helix</keyword>
<feature type="domain" description="Cationic amino acid transporter C-terminal" evidence="7">
    <location>
        <begin position="190"/>
        <end position="240"/>
    </location>
</feature>
<dbReference type="EMBL" id="JBBPBM010000057">
    <property type="protein sequence ID" value="KAK8516648.1"/>
    <property type="molecule type" value="Genomic_DNA"/>
</dbReference>